<keyword evidence="3 4" id="KW-0175">Coiled coil</keyword>
<dbReference type="GO" id="GO:0031122">
    <property type="term" value="P:cytoplasmic microtubule organization"/>
    <property type="evidence" value="ECO:0007669"/>
    <property type="project" value="TreeGrafter"/>
</dbReference>
<dbReference type="GO" id="GO:0030705">
    <property type="term" value="P:cytoskeleton-dependent intracellular transport"/>
    <property type="evidence" value="ECO:0007669"/>
    <property type="project" value="InterPro"/>
</dbReference>
<comment type="caution">
    <text evidence="6">The sequence shown here is derived from an EMBL/GenBank/DDBJ whole genome shotgun (WGS) entry which is preliminary data.</text>
</comment>
<dbReference type="Proteomes" id="UP001162131">
    <property type="component" value="Unassembled WGS sequence"/>
</dbReference>
<dbReference type="Gene3D" id="1.10.418.10">
    <property type="entry name" value="Calponin-like domain"/>
    <property type="match status" value="1"/>
</dbReference>
<sequence>MTDLEQSLLVWLNRNSKTVKAKSLTDLSDGVLLYDLMSQVHPEIFIPSLINHDVRENFALRLGNLSKLKKCLEKYYTEVLDIPYTKLVEHIEISAIARSADIQNLISLIELVMGAILNCEAKETYISRILELNEAIQAELMVFIQRILNKLQDPKELSEDKSTSQLRQENRSLYLQLDELRNSLNEIVQIQTELIKERDEGLEKIKVLEDEVERKVNRRSQNADMSLMQLENQLNLKDGIIQDLKSQINEIKKDSLREASSLRDELDVAHEKIMQLTKVEATLEQYKKRLEDVNTYKKKIKDLEDEKEALEKSLNNYENEEFGAQDMKQALDYYKEQYQIEKERSASLSLSVEEKERTIKDLRKSKNDIDERKQRVENELKDLKQEVEVLKSGVETARSEDGFSLQRSIQLELEEQVKRLQAENKLLRGQSSNKSIIQEMNDQMDSVLISKKIVEENLANEKKNTKDIQNKYDSLEKDFNELSSKFSDLQQDLSDSHEANENLKYKIQQLEKEKANLEHVQADYDRIKGERDSHIQEMKNLFREKDEITQKLLESKEDIHKLETVIVQKETFLKAAEIDRERIENKLREAYESERIALSQLEVLKKNKGESEEQNIDKIKYLEFERDIMKLNSENTALKLTLREKDDTLKSLQKEKIRVETDLRESLTLREETLTSVHQEEIRNLSNMLNQKENEVLYLSKSKEEVVSAFNKELRLMSMVLYEAGMQMMQTNRTVKGDKSWINKKRTMKS</sequence>
<evidence type="ECO:0000256" key="1">
    <source>
        <dbReference type="ARBA" id="ARBA00004496"/>
    </source>
</evidence>
<organism evidence="6 7">
    <name type="scientific">Blepharisma stoltei</name>
    <dbReference type="NCBI Taxonomy" id="1481888"/>
    <lineage>
        <taxon>Eukaryota</taxon>
        <taxon>Sar</taxon>
        <taxon>Alveolata</taxon>
        <taxon>Ciliophora</taxon>
        <taxon>Postciliodesmatophora</taxon>
        <taxon>Heterotrichea</taxon>
        <taxon>Heterotrichida</taxon>
        <taxon>Blepharismidae</taxon>
        <taxon>Blepharisma</taxon>
    </lineage>
</organism>
<gene>
    <name evidence="6" type="ORF">BSTOLATCC_MIC49382</name>
</gene>
<evidence type="ECO:0000256" key="4">
    <source>
        <dbReference type="SAM" id="Coils"/>
    </source>
</evidence>
<feature type="coiled-coil region" evidence="4">
    <location>
        <begin position="163"/>
        <end position="247"/>
    </location>
</feature>
<evidence type="ECO:0000313" key="7">
    <source>
        <dbReference type="Proteomes" id="UP001162131"/>
    </source>
</evidence>
<dbReference type="Pfam" id="PF19047">
    <property type="entry name" value="HOOK_N"/>
    <property type="match status" value="1"/>
</dbReference>
<dbReference type="AlphaFoldDB" id="A0AAU9JUT8"/>
<dbReference type="PANTHER" id="PTHR18947">
    <property type="entry name" value="HOOK PROTEINS"/>
    <property type="match status" value="1"/>
</dbReference>
<proteinExistence type="predicted"/>
<feature type="coiled-coil region" evidence="4">
    <location>
        <begin position="635"/>
        <end position="695"/>
    </location>
</feature>
<dbReference type="EMBL" id="CAJZBQ010000048">
    <property type="protein sequence ID" value="CAG9329763.1"/>
    <property type="molecule type" value="Genomic_DNA"/>
</dbReference>
<evidence type="ECO:0000256" key="3">
    <source>
        <dbReference type="ARBA" id="ARBA00023054"/>
    </source>
</evidence>
<dbReference type="GO" id="GO:0005737">
    <property type="term" value="C:cytoplasm"/>
    <property type="evidence" value="ECO:0007669"/>
    <property type="project" value="UniProtKB-SubCell"/>
</dbReference>
<dbReference type="SUPFAM" id="SSF116907">
    <property type="entry name" value="Hook domain"/>
    <property type="match status" value="1"/>
</dbReference>
<dbReference type="InterPro" id="IPR036872">
    <property type="entry name" value="CH_dom_sf"/>
</dbReference>
<evidence type="ECO:0000313" key="6">
    <source>
        <dbReference type="EMBL" id="CAG9329763.1"/>
    </source>
</evidence>
<evidence type="ECO:0000256" key="2">
    <source>
        <dbReference type="ARBA" id="ARBA00022490"/>
    </source>
</evidence>
<evidence type="ECO:0000259" key="5">
    <source>
        <dbReference type="Pfam" id="PF19047"/>
    </source>
</evidence>
<keyword evidence="7" id="KW-1185">Reference proteome</keyword>
<feature type="domain" description="HOOK N-terminal" evidence="5">
    <location>
        <begin position="5"/>
        <end position="145"/>
    </location>
</feature>
<feature type="coiled-coil region" evidence="4">
    <location>
        <begin position="276"/>
        <end position="593"/>
    </location>
</feature>
<reference evidence="6" key="1">
    <citation type="submission" date="2021-09" db="EMBL/GenBank/DDBJ databases">
        <authorList>
            <consortium name="AG Swart"/>
            <person name="Singh M."/>
            <person name="Singh A."/>
            <person name="Seah K."/>
            <person name="Emmerich C."/>
        </authorList>
    </citation>
    <scope>NUCLEOTIDE SEQUENCE</scope>
    <source>
        <strain evidence="6">ATCC30299</strain>
    </source>
</reference>
<accession>A0AAU9JUT8</accession>
<protein>
    <recommendedName>
        <fullName evidence="5">HOOK N-terminal domain-containing protein</fullName>
    </recommendedName>
</protein>
<dbReference type="InterPro" id="IPR043936">
    <property type="entry name" value="HOOK_N"/>
</dbReference>
<comment type="subcellular location">
    <subcellularLocation>
        <location evidence="1">Cytoplasm</location>
    </subcellularLocation>
</comment>
<dbReference type="GO" id="GO:0008017">
    <property type="term" value="F:microtubule binding"/>
    <property type="evidence" value="ECO:0007669"/>
    <property type="project" value="TreeGrafter"/>
</dbReference>
<name>A0AAU9JUT8_9CILI</name>
<dbReference type="CDD" id="cd22211">
    <property type="entry name" value="HkD_SF"/>
    <property type="match status" value="1"/>
</dbReference>
<dbReference type="PANTHER" id="PTHR18947:SF28">
    <property type="entry name" value="GIRDIN, ISOFORM A"/>
    <property type="match status" value="1"/>
</dbReference>
<dbReference type="GO" id="GO:0005815">
    <property type="term" value="C:microtubule organizing center"/>
    <property type="evidence" value="ECO:0007669"/>
    <property type="project" value="TreeGrafter"/>
</dbReference>
<keyword evidence="2" id="KW-0963">Cytoplasm</keyword>
<dbReference type="GO" id="GO:0051959">
    <property type="term" value="F:dynein light intermediate chain binding"/>
    <property type="evidence" value="ECO:0007669"/>
    <property type="project" value="TreeGrafter"/>
</dbReference>